<dbReference type="GO" id="GO:0005886">
    <property type="term" value="C:plasma membrane"/>
    <property type="evidence" value="ECO:0007669"/>
    <property type="project" value="UniProtKB-SubCell"/>
</dbReference>
<feature type="transmembrane region" description="Helical" evidence="7">
    <location>
        <begin position="372"/>
        <end position="393"/>
    </location>
</feature>
<evidence type="ECO:0000259" key="8">
    <source>
        <dbReference type="Pfam" id="PF02687"/>
    </source>
</evidence>
<feature type="transmembrane region" description="Helical" evidence="7">
    <location>
        <begin position="323"/>
        <end position="352"/>
    </location>
</feature>
<dbReference type="AlphaFoldDB" id="A0A953I9A3"/>
<keyword evidence="5 7" id="KW-0472">Membrane</keyword>
<protein>
    <recommendedName>
        <fullName evidence="12">ABC3 transporter permease protein domain-containing protein</fullName>
    </recommendedName>
</protein>
<comment type="similarity">
    <text evidence="6">Belongs to the ABC-4 integral membrane protein family.</text>
</comment>
<evidence type="ECO:0000256" key="6">
    <source>
        <dbReference type="ARBA" id="ARBA00038076"/>
    </source>
</evidence>
<comment type="subcellular location">
    <subcellularLocation>
        <location evidence="1">Cell membrane</location>
        <topology evidence="1">Multi-pass membrane protein</topology>
    </subcellularLocation>
</comment>
<feature type="transmembrane region" description="Helical" evidence="7">
    <location>
        <begin position="32"/>
        <end position="51"/>
    </location>
</feature>
<dbReference type="Pfam" id="PF02687">
    <property type="entry name" value="FtsX"/>
    <property type="match status" value="1"/>
</dbReference>
<dbReference type="EMBL" id="PIUK01000050">
    <property type="protein sequence ID" value="MBY6275981.1"/>
    <property type="molecule type" value="Genomic_DNA"/>
</dbReference>
<evidence type="ECO:0000256" key="7">
    <source>
        <dbReference type="SAM" id="Phobius"/>
    </source>
</evidence>
<dbReference type="InterPro" id="IPR003838">
    <property type="entry name" value="ABC3_permease_C"/>
</dbReference>
<evidence type="ECO:0000259" key="9">
    <source>
        <dbReference type="Pfam" id="PF12704"/>
    </source>
</evidence>
<evidence type="ECO:0000256" key="4">
    <source>
        <dbReference type="ARBA" id="ARBA00022989"/>
    </source>
</evidence>
<evidence type="ECO:0000256" key="2">
    <source>
        <dbReference type="ARBA" id="ARBA00022475"/>
    </source>
</evidence>
<dbReference type="PANTHER" id="PTHR30572:SF4">
    <property type="entry name" value="ABC TRANSPORTER PERMEASE YTRF"/>
    <property type="match status" value="1"/>
</dbReference>
<evidence type="ECO:0000256" key="3">
    <source>
        <dbReference type="ARBA" id="ARBA00022692"/>
    </source>
</evidence>
<name>A0A953I9A3_SYMTR</name>
<keyword evidence="2" id="KW-1003">Cell membrane</keyword>
<reference evidence="10" key="1">
    <citation type="submission" date="2017-11" db="EMBL/GenBank/DDBJ databases">
        <title>Three new genomes from thermophilic consortium.</title>
        <authorList>
            <person name="Quaggio R."/>
            <person name="Amgarten D."/>
            <person name="Setubal J.C."/>
        </authorList>
    </citation>
    <scope>NUCLEOTIDE SEQUENCE</scope>
    <source>
        <strain evidence="10">ZCTH01-B2</strain>
    </source>
</reference>
<accession>A0A953I9A3</accession>
<dbReference type="InterPro" id="IPR025857">
    <property type="entry name" value="MacB_PCD"/>
</dbReference>
<keyword evidence="4 7" id="KW-1133">Transmembrane helix</keyword>
<dbReference type="InterPro" id="IPR050250">
    <property type="entry name" value="Macrolide_Exporter_MacB"/>
</dbReference>
<evidence type="ECO:0008006" key="12">
    <source>
        <dbReference type="Google" id="ProtNLM"/>
    </source>
</evidence>
<feature type="domain" description="MacB-like periplasmic core" evidence="9">
    <location>
        <begin position="31"/>
        <end position="251"/>
    </location>
</feature>
<evidence type="ECO:0000313" key="10">
    <source>
        <dbReference type="EMBL" id="MBY6275981.1"/>
    </source>
</evidence>
<evidence type="ECO:0000256" key="5">
    <source>
        <dbReference type="ARBA" id="ARBA00023136"/>
    </source>
</evidence>
<keyword evidence="3 7" id="KW-0812">Transmembrane</keyword>
<dbReference type="Proteomes" id="UP000732377">
    <property type="component" value="Unassembled WGS sequence"/>
</dbReference>
<gene>
    <name evidence="10" type="ORF">CWE10_07110</name>
</gene>
<dbReference type="GO" id="GO:0022857">
    <property type="term" value="F:transmembrane transporter activity"/>
    <property type="evidence" value="ECO:0007669"/>
    <property type="project" value="TreeGrafter"/>
</dbReference>
<organism evidence="10 11">
    <name type="scientific">Symbiobacterium thermophilum</name>
    <dbReference type="NCBI Taxonomy" id="2734"/>
    <lineage>
        <taxon>Bacteria</taxon>
        <taxon>Bacillati</taxon>
        <taxon>Bacillota</taxon>
        <taxon>Clostridia</taxon>
        <taxon>Eubacteriales</taxon>
        <taxon>Symbiobacteriaceae</taxon>
        <taxon>Symbiobacterium</taxon>
    </lineage>
</organism>
<evidence type="ECO:0000256" key="1">
    <source>
        <dbReference type="ARBA" id="ARBA00004651"/>
    </source>
</evidence>
<dbReference type="Pfam" id="PF12704">
    <property type="entry name" value="MacB_PCD"/>
    <property type="match status" value="1"/>
</dbReference>
<feature type="domain" description="ABC3 transporter permease C-terminal" evidence="8">
    <location>
        <begin position="283"/>
        <end position="403"/>
    </location>
</feature>
<proteinExistence type="inferred from homology"/>
<sequence length="410" mass="42821">MSWGESGVRFSERPGILRLAARNLLRNPGRTLAVLLGVMVVAGSAFAGGLIGRGVSFSVSRGLERLGADLMVVPEGAAEKTHTALVMGLPTAFYMEGAGRLEAIRAVEGVAAASPQIFVETLASSACCTGHLMLVGYDPETDFTVKPWLRQNLKRELAPDEVLVGNHILGVTGDPLLFYGSTFRLAARLDPTGMGMDETVFLPAPAVWEIAERSRELATEPLEIPQGHVSAILVKLEDGADAAQVAAEIERRLDGVTVITAGEIARSVADDLSVLMASLLPVLISLVLVAVLLFVILFFAIARERTREIGLLRAMGATAGQATGALVLEAGLLSALGGLAGVLAGSAVYGLFKEAIMVSYTLPFLYPPGAEQTLLAAAVVAVAAAGGVLAAAVPARRLARLEPHEAIHAH</sequence>
<feature type="transmembrane region" description="Helical" evidence="7">
    <location>
        <begin position="274"/>
        <end position="302"/>
    </location>
</feature>
<comment type="caution">
    <text evidence="10">The sequence shown here is derived from an EMBL/GenBank/DDBJ whole genome shotgun (WGS) entry which is preliminary data.</text>
</comment>
<dbReference type="PANTHER" id="PTHR30572">
    <property type="entry name" value="MEMBRANE COMPONENT OF TRANSPORTER-RELATED"/>
    <property type="match status" value="1"/>
</dbReference>
<evidence type="ECO:0000313" key="11">
    <source>
        <dbReference type="Proteomes" id="UP000732377"/>
    </source>
</evidence>